<organism evidence="1 2">
    <name type="scientific">Mycobacterium kansasii</name>
    <dbReference type="NCBI Taxonomy" id="1768"/>
    <lineage>
        <taxon>Bacteria</taxon>
        <taxon>Bacillati</taxon>
        <taxon>Actinomycetota</taxon>
        <taxon>Actinomycetes</taxon>
        <taxon>Mycobacteriales</taxon>
        <taxon>Mycobacteriaceae</taxon>
        <taxon>Mycobacterium</taxon>
    </lineage>
</organism>
<protein>
    <submittedName>
        <fullName evidence="1">Uncharacterized protein</fullName>
    </submittedName>
</protein>
<comment type="caution">
    <text evidence="1">The sequence shown here is derived from an EMBL/GenBank/DDBJ whole genome shotgun (WGS) entry which is preliminary data.</text>
</comment>
<dbReference type="EMBL" id="MVBN01000012">
    <property type="protein sequence ID" value="OOK64862.1"/>
    <property type="molecule type" value="Genomic_DNA"/>
</dbReference>
<gene>
    <name evidence="1" type="ORF">BZL29_8130</name>
</gene>
<proteinExistence type="predicted"/>
<evidence type="ECO:0000313" key="2">
    <source>
        <dbReference type="Proteomes" id="UP000188532"/>
    </source>
</evidence>
<name>A0A1V3WDB8_MYCKA</name>
<dbReference type="AlphaFoldDB" id="A0A1V3WDB8"/>
<reference evidence="1 2" key="1">
    <citation type="submission" date="2017-02" db="EMBL/GenBank/DDBJ databases">
        <title>Complete genome sequences of Mycobacterium kansasii strains isolated from rhesus macaques.</title>
        <authorList>
            <person name="Panda A."/>
            <person name="Nagaraj S."/>
            <person name="Zhao X."/>
            <person name="Tettelin H."/>
            <person name="Detolla L.J."/>
        </authorList>
    </citation>
    <scope>NUCLEOTIDE SEQUENCE [LARGE SCALE GENOMIC DNA]</scope>
    <source>
        <strain evidence="1 2">11-3469</strain>
    </source>
</reference>
<evidence type="ECO:0000313" key="1">
    <source>
        <dbReference type="EMBL" id="OOK64862.1"/>
    </source>
</evidence>
<dbReference type="Proteomes" id="UP000188532">
    <property type="component" value="Unassembled WGS sequence"/>
</dbReference>
<sequence length="38" mass="3766">MAVSPNGGDVSAAVAVLDVAAVRVSSQDMFDGLSSRDA</sequence>
<accession>A0A1V3WDB8</accession>